<protein>
    <submittedName>
        <fullName evidence="8">RNA polymerase sigma factor</fullName>
    </submittedName>
</protein>
<keyword evidence="4" id="KW-0238">DNA-binding</keyword>
<reference evidence="8 9" key="1">
    <citation type="submission" date="2022-12" db="EMBL/GenBank/DDBJ databases">
        <title>Complete genome sequencing of Dickeya lacustris type strain LMG30899.</title>
        <authorList>
            <person name="Dobhal S."/>
            <person name="Arizala D."/>
            <person name="Arif M."/>
        </authorList>
    </citation>
    <scope>NUCLEOTIDE SEQUENCE [LARGE SCALE GENOMIC DNA]</scope>
    <source>
        <strain evidence="8 9">LMG30899</strain>
    </source>
</reference>
<gene>
    <name evidence="8" type="ORF">O1Q98_02735</name>
</gene>
<feature type="domain" description="RNA polymerase sigma-70 region 2" evidence="6">
    <location>
        <begin position="27"/>
        <end position="92"/>
    </location>
</feature>
<dbReference type="InterPro" id="IPR013249">
    <property type="entry name" value="RNA_pol_sigma70_r4_t2"/>
</dbReference>
<dbReference type="EMBL" id="CP114280">
    <property type="protein sequence ID" value="WFN56244.1"/>
    <property type="molecule type" value="Genomic_DNA"/>
</dbReference>
<evidence type="ECO:0000313" key="9">
    <source>
        <dbReference type="Proteomes" id="UP001219630"/>
    </source>
</evidence>
<keyword evidence="2" id="KW-0805">Transcription regulation</keyword>
<keyword evidence="3" id="KW-0731">Sigma factor</keyword>
<dbReference type="Proteomes" id="UP001219630">
    <property type="component" value="Chromosome"/>
</dbReference>
<dbReference type="PANTHER" id="PTHR43133">
    <property type="entry name" value="RNA POLYMERASE ECF-TYPE SIGMA FACTO"/>
    <property type="match status" value="1"/>
</dbReference>
<organism evidence="8 9">
    <name type="scientific">Dickeya lacustris</name>
    <dbReference type="NCBI Taxonomy" id="2259638"/>
    <lineage>
        <taxon>Bacteria</taxon>
        <taxon>Pseudomonadati</taxon>
        <taxon>Pseudomonadota</taxon>
        <taxon>Gammaproteobacteria</taxon>
        <taxon>Enterobacterales</taxon>
        <taxon>Pectobacteriaceae</taxon>
        <taxon>Dickeya</taxon>
    </lineage>
</organism>
<dbReference type="Gene3D" id="1.10.1740.10">
    <property type="match status" value="1"/>
</dbReference>
<evidence type="ECO:0000259" key="7">
    <source>
        <dbReference type="Pfam" id="PF08281"/>
    </source>
</evidence>
<evidence type="ECO:0000256" key="3">
    <source>
        <dbReference type="ARBA" id="ARBA00023082"/>
    </source>
</evidence>
<proteinExistence type="inferred from homology"/>
<dbReference type="PANTHER" id="PTHR43133:SF8">
    <property type="entry name" value="RNA POLYMERASE SIGMA FACTOR HI_1459-RELATED"/>
    <property type="match status" value="1"/>
</dbReference>
<evidence type="ECO:0000313" key="8">
    <source>
        <dbReference type="EMBL" id="WFN56244.1"/>
    </source>
</evidence>
<dbReference type="Pfam" id="PF08281">
    <property type="entry name" value="Sigma70_r4_2"/>
    <property type="match status" value="1"/>
</dbReference>
<evidence type="ECO:0000256" key="2">
    <source>
        <dbReference type="ARBA" id="ARBA00023015"/>
    </source>
</evidence>
<feature type="domain" description="RNA polymerase sigma factor 70 region 4 type 2" evidence="7">
    <location>
        <begin position="129"/>
        <end position="175"/>
    </location>
</feature>
<evidence type="ECO:0000256" key="1">
    <source>
        <dbReference type="ARBA" id="ARBA00010641"/>
    </source>
</evidence>
<dbReference type="Pfam" id="PF04542">
    <property type="entry name" value="Sigma70_r2"/>
    <property type="match status" value="1"/>
</dbReference>
<keyword evidence="9" id="KW-1185">Reference proteome</keyword>
<dbReference type="CDD" id="cd06171">
    <property type="entry name" value="Sigma70_r4"/>
    <property type="match status" value="1"/>
</dbReference>
<dbReference type="InterPro" id="IPR013325">
    <property type="entry name" value="RNA_pol_sigma_r2"/>
</dbReference>
<evidence type="ECO:0000259" key="6">
    <source>
        <dbReference type="Pfam" id="PF04542"/>
    </source>
</evidence>
<accession>A0ABY8G8N3</accession>
<dbReference type="RefSeq" id="WP_125259334.1">
    <property type="nucleotide sequence ID" value="NZ_CP114280.1"/>
</dbReference>
<keyword evidence="5" id="KW-0804">Transcription</keyword>
<name>A0ABY8G8N3_9GAMM</name>
<dbReference type="NCBIfam" id="TIGR02937">
    <property type="entry name" value="sigma70-ECF"/>
    <property type="match status" value="1"/>
</dbReference>
<dbReference type="SUPFAM" id="SSF88659">
    <property type="entry name" value="Sigma3 and sigma4 domains of RNA polymerase sigma factors"/>
    <property type="match status" value="1"/>
</dbReference>
<dbReference type="InterPro" id="IPR036388">
    <property type="entry name" value="WH-like_DNA-bd_sf"/>
</dbReference>
<sequence>MDTVALKQMDSYQIHTPVNTVDWEQVFRLHGKRLQNFIRKRVSNREDVEDLQQMTYLEVLKNREKFAGASRPETWVFGIALNLVRNHFKQSRHRFHDISDEAPEVAEVLSTDIDPSRITECDHSLKRALHASKHLPEETRKMLMMLLDADVSYQEIAEQLNIPIGTVRSRLSRARGYLRQAVDA</sequence>
<dbReference type="InterPro" id="IPR039425">
    <property type="entry name" value="RNA_pol_sigma-70-like"/>
</dbReference>
<dbReference type="InterPro" id="IPR007627">
    <property type="entry name" value="RNA_pol_sigma70_r2"/>
</dbReference>
<evidence type="ECO:0000256" key="4">
    <source>
        <dbReference type="ARBA" id="ARBA00023125"/>
    </source>
</evidence>
<dbReference type="InterPro" id="IPR014284">
    <property type="entry name" value="RNA_pol_sigma-70_dom"/>
</dbReference>
<dbReference type="Gene3D" id="1.10.10.10">
    <property type="entry name" value="Winged helix-like DNA-binding domain superfamily/Winged helix DNA-binding domain"/>
    <property type="match status" value="1"/>
</dbReference>
<dbReference type="InterPro" id="IPR013324">
    <property type="entry name" value="RNA_pol_sigma_r3/r4-like"/>
</dbReference>
<comment type="similarity">
    <text evidence="1">Belongs to the sigma-70 factor family. ECF subfamily.</text>
</comment>
<dbReference type="SUPFAM" id="SSF88946">
    <property type="entry name" value="Sigma2 domain of RNA polymerase sigma factors"/>
    <property type="match status" value="1"/>
</dbReference>
<evidence type="ECO:0000256" key="5">
    <source>
        <dbReference type="ARBA" id="ARBA00023163"/>
    </source>
</evidence>